<dbReference type="EMBL" id="SUNI01000016">
    <property type="protein sequence ID" value="TJZ90447.1"/>
    <property type="molecule type" value="Genomic_DNA"/>
</dbReference>
<protein>
    <submittedName>
        <fullName evidence="2">Uroporphyrinogen-III synthase</fullName>
    </submittedName>
</protein>
<dbReference type="OrthoDB" id="7204250at2"/>
<organism evidence="2 3">
    <name type="scientific">Paracoccus gahaiensis</name>
    <dbReference type="NCBI Taxonomy" id="1706839"/>
    <lineage>
        <taxon>Bacteria</taxon>
        <taxon>Pseudomonadati</taxon>
        <taxon>Pseudomonadota</taxon>
        <taxon>Alphaproteobacteria</taxon>
        <taxon>Rhodobacterales</taxon>
        <taxon>Paracoccaceae</taxon>
        <taxon>Paracoccus</taxon>
    </lineage>
</organism>
<dbReference type="GO" id="GO:0004852">
    <property type="term" value="F:uroporphyrinogen-III synthase activity"/>
    <property type="evidence" value="ECO:0007669"/>
    <property type="project" value="InterPro"/>
</dbReference>
<sequence>MPPDPRPPLLLTRPLPDSQRFAARMDGWPAVISPILRIVAVDHDPAPLHEAPGLVFTSAHAVGAAGPGRGRPALCVGGRTAHAARAAGFAVTEGPGNAAGLGPLIAASPVPLIHPHGRHLAHPLPVPGIVVYDQQPLPLTRQARDLLAGGAPVIVPVFSPRSARLLGQAVGADQAPHPPSAPAPLWLVAISPAAAAAWAGPAPARCLLAAQPTTAAMEAAITQIMLAEQS</sequence>
<dbReference type="GO" id="GO:0033014">
    <property type="term" value="P:tetrapyrrole biosynthetic process"/>
    <property type="evidence" value="ECO:0007669"/>
    <property type="project" value="InterPro"/>
</dbReference>
<dbReference type="RefSeq" id="WP_136886908.1">
    <property type="nucleotide sequence ID" value="NZ_SUNI01000016.1"/>
</dbReference>
<gene>
    <name evidence="2" type="ORF">FA743_14975</name>
</gene>
<dbReference type="Proteomes" id="UP000309747">
    <property type="component" value="Unassembled WGS sequence"/>
</dbReference>
<reference evidence="2 3" key="1">
    <citation type="submission" date="2019-04" db="EMBL/GenBank/DDBJ databases">
        <authorList>
            <person name="Li J."/>
        </authorList>
    </citation>
    <scope>NUCLEOTIDE SEQUENCE [LARGE SCALE GENOMIC DNA]</scope>
    <source>
        <strain evidence="2 3">KCTC 42687</strain>
    </source>
</reference>
<evidence type="ECO:0000313" key="2">
    <source>
        <dbReference type="EMBL" id="TJZ90447.1"/>
    </source>
</evidence>
<feature type="domain" description="Tetrapyrrole biosynthesis uroporphyrinogen III synthase" evidence="1">
    <location>
        <begin position="25"/>
        <end position="217"/>
    </location>
</feature>
<dbReference type="SUPFAM" id="SSF69618">
    <property type="entry name" value="HemD-like"/>
    <property type="match status" value="1"/>
</dbReference>
<accession>A0A4U0R6C9</accession>
<dbReference type="Pfam" id="PF02602">
    <property type="entry name" value="HEM4"/>
    <property type="match status" value="1"/>
</dbReference>
<name>A0A4U0R6C9_9RHOB</name>
<comment type="caution">
    <text evidence="2">The sequence shown here is derived from an EMBL/GenBank/DDBJ whole genome shotgun (WGS) entry which is preliminary data.</text>
</comment>
<dbReference type="InterPro" id="IPR036108">
    <property type="entry name" value="4pyrrol_syn_uPrphyn_synt_sf"/>
</dbReference>
<dbReference type="AlphaFoldDB" id="A0A4U0R6C9"/>
<dbReference type="InterPro" id="IPR003754">
    <property type="entry name" value="4pyrrol_synth_uPrphyn_synth"/>
</dbReference>
<proteinExistence type="predicted"/>
<evidence type="ECO:0000313" key="3">
    <source>
        <dbReference type="Proteomes" id="UP000309747"/>
    </source>
</evidence>
<keyword evidence="3" id="KW-1185">Reference proteome</keyword>
<evidence type="ECO:0000259" key="1">
    <source>
        <dbReference type="Pfam" id="PF02602"/>
    </source>
</evidence>
<dbReference type="Gene3D" id="3.40.50.10090">
    <property type="match status" value="1"/>
</dbReference>